<dbReference type="InterPro" id="IPR011009">
    <property type="entry name" value="Kinase-like_dom_sf"/>
</dbReference>
<organism evidence="4 5">
    <name type="scientific">Arthrobacter rhombi</name>
    <dbReference type="NCBI Taxonomy" id="71253"/>
    <lineage>
        <taxon>Bacteria</taxon>
        <taxon>Bacillati</taxon>
        <taxon>Actinomycetota</taxon>
        <taxon>Actinomycetes</taxon>
        <taxon>Micrococcales</taxon>
        <taxon>Micrococcaceae</taxon>
        <taxon>Arthrobacter</taxon>
    </lineage>
</organism>
<dbReference type="GO" id="GO:0005524">
    <property type="term" value="F:ATP binding"/>
    <property type="evidence" value="ECO:0007669"/>
    <property type="project" value="InterPro"/>
</dbReference>
<protein>
    <submittedName>
        <fullName evidence="4">Ubiquinone biosynthesis monooxygenase UbiB</fullName>
    </submittedName>
</protein>
<feature type="transmembrane region" description="Helical" evidence="2">
    <location>
        <begin position="613"/>
        <end position="632"/>
    </location>
</feature>
<proteinExistence type="inferred from homology"/>
<keyword evidence="4" id="KW-0830">Ubiquinone</keyword>
<dbReference type="CDD" id="cd05121">
    <property type="entry name" value="ABC1_ADCK3-like"/>
    <property type="match status" value="1"/>
</dbReference>
<feature type="transmembrane region" description="Helical" evidence="2">
    <location>
        <begin position="644"/>
        <end position="668"/>
    </location>
</feature>
<keyword evidence="5" id="KW-1185">Reference proteome</keyword>
<dbReference type="AlphaFoldDB" id="A0A1R4ETQ5"/>
<dbReference type="EMBL" id="FUHW01000004">
    <property type="protein sequence ID" value="SJM46966.1"/>
    <property type="molecule type" value="Genomic_DNA"/>
</dbReference>
<dbReference type="InterPro" id="IPR000719">
    <property type="entry name" value="Prot_kinase_dom"/>
</dbReference>
<dbReference type="Pfam" id="PF03109">
    <property type="entry name" value="ABC1"/>
    <property type="match status" value="1"/>
</dbReference>
<evidence type="ECO:0000259" key="3">
    <source>
        <dbReference type="PROSITE" id="PS50011"/>
    </source>
</evidence>
<dbReference type="InterPro" id="IPR004147">
    <property type="entry name" value="ABC1_dom"/>
</dbReference>
<sequence>MDPNAGMTALDGVGWTLTVVLGAVFLILQAWIVAGVSRRVLGVPVGWPRSIAVGLLMSVGLSFVVRYLFRAAFIPDDTQLQVSPVVALMFAALALIWIFALGVALLMVLEITFPTGTLPSPVRLFTGWKTRRSHSARYFQVMRIAVRHGLLAQARGLNRRHADARQEQTARSLREALNEAGVTFVKLGQMLSTRRDLLSEPYIRELSHLQTQATPEPWPVMEAAMARSLGRSPEEAFASIEHEPLASASVAQVHRATLHDGTAVVVKVQRPSALAQVERDRAIVVQIAGWLERSAPWARRLGVASLARGFSDSLSEELNYRIEAENMQAIEASLHGFRITVPQVHTAFSGPRLLVMDELLGQPVGSAGAALATLDPAQRRALAEELLNATLHQISGDGVFHADLHPGNIFITGDGGLALLDFGAVGRLDPSSQQSLNLLLFAVDKNDNQLATDALLGLLDRPEDFDHRGFERALGQLLVRYRHGFGGQGGSEMFTALFSLIVRNGFSVPPQVAAALRALGALEGTLMLIEPGLNVVAAARKSGRKIIGSQITPGSIRDQLEIQAMALLPTLREWPRRLNQITEDIEQGRLSVNVRVLAHPADRGFLNRLVQQVVVALLAGAATLAAILLITTESGPFLTESIRMHAFFGYILLFMGFILALRAVVLVFQHDRDDEHDSRKAKS</sequence>
<feature type="domain" description="Protein kinase" evidence="3">
    <location>
        <begin position="239"/>
        <end position="615"/>
    </location>
</feature>
<evidence type="ECO:0000313" key="4">
    <source>
        <dbReference type="EMBL" id="SJM46966.1"/>
    </source>
</evidence>
<keyword evidence="2" id="KW-0812">Transmembrane</keyword>
<feature type="transmembrane region" description="Helical" evidence="2">
    <location>
        <begin position="46"/>
        <end position="65"/>
    </location>
</feature>
<evidence type="ECO:0000313" key="5">
    <source>
        <dbReference type="Proteomes" id="UP000195913"/>
    </source>
</evidence>
<dbReference type="Gene3D" id="1.10.510.10">
    <property type="entry name" value="Transferase(Phosphotransferase) domain 1"/>
    <property type="match status" value="1"/>
</dbReference>
<dbReference type="PROSITE" id="PS50011">
    <property type="entry name" value="PROTEIN_KINASE_DOM"/>
    <property type="match status" value="1"/>
</dbReference>
<dbReference type="PANTHER" id="PTHR10566:SF113">
    <property type="entry name" value="PROTEIN ACTIVITY OF BC1 COMPLEX KINASE 7, CHLOROPLASTIC"/>
    <property type="match status" value="1"/>
</dbReference>
<dbReference type="GO" id="GO:0004497">
    <property type="term" value="F:monooxygenase activity"/>
    <property type="evidence" value="ECO:0007669"/>
    <property type="project" value="UniProtKB-KW"/>
</dbReference>
<keyword evidence="2" id="KW-0472">Membrane</keyword>
<name>A0A1R4ETQ5_9MICC</name>
<keyword evidence="2" id="KW-1133">Transmembrane helix</keyword>
<dbReference type="Proteomes" id="UP000195913">
    <property type="component" value="Unassembled WGS sequence"/>
</dbReference>
<evidence type="ECO:0000256" key="2">
    <source>
        <dbReference type="SAM" id="Phobius"/>
    </source>
</evidence>
<dbReference type="GO" id="GO:0004672">
    <property type="term" value="F:protein kinase activity"/>
    <property type="evidence" value="ECO:0007669"/>
    <property type="project" value="InterPro"/>
</dbReference>
<dbReference type="PANTHER" id="PTHR10566">
    <property type="entry name" value="CHAPERONE-ACTIVITY OF BC1 COMPLEX CABC1 -RELATED"/>
    <property type="match status" value="1"/>
</dbReference>
<dbReference type="SUPFAM" id="SSF56112">
    <property type="entry name" value="Protein kinase-like (PK-like)"/>
    <property type="match status" value="1"/>
</dbReference>
<feature type="transmembrane region" description="Helical" evidence="2">
    <location>
        <begin position="85"/>
        <end position="109"/>
    </location>
</feature>
<reference evidence="4 5" key="1">
    <citation type="submission" date="2017-02" db="EMBL/GenBank/DDBJ databases">
        <authorList>
            <person name="Peterson S.W."/>
        </authorList>
    </citation>
    <scope>NUCLEOTIDE SEQUENCE [LARGE SCALE GENOMIC DNA]</scope>
    <source>
        <strain evidence="4 5">B Ar 00.02</strain>
    </source>
</reference>
<keyword evidence="4" id="KW-0503">Monooxygenase</keyword>
<keyword evidence="4" id="KW-0560">Oxidoreductase</keyword>
<gene>
    <name evidence="4" type="ORF">FM101_00705</name>
</gene>
<dbReference type="InterPro" id="IPR050154">
    <property type="entry name" value="UbiB_kinase"/>
</dbReference>
<feature type="transmembrane region" description="Helical" evidence="2">
    <location>
        <begin position="12"/>
        <end position="34"/>
    </location>
</feature>
<comment type="similarity">
    <text evidence="1">Belongs to the protein kinase superfamily. ADCK protein kinase family.</text>
</comment>
<evidence type="ECO:0000256" key="1">
    <source>
        <dbReference type="ARBA" id="ARBA00009670"/>
    </source>
</evidence>
<accession>A0A1R4ETQ5</accession>